<dbReference type="Proteomes" id="UP001601059">
    <property type="component" value="Unassembled WGS sequence"/>
</dbReference>
<dbReference type="NCBIfam" id="TIGR02228">
    <property type="entry name" value="sigpep_I_arch"/>
    <property type="match status" value="1"/>
</dbReference>
<evidence type="ECO:0000313" key="13">
    <source>
        <dbReference type="EMBL" id="MFE8702112.1"/>
    </source>
</evidence>
<reference evidence="13 14" key="1">
    <citation type="submission" date="2024-08" db="EMBL/GenBank/DDBJ databases">
        <title>Two novel Cytobacillus novel species.</title>
        <authorList>
            <person name="Liu G."/>
        </authorList>
    </citation>
    <scope>NUCLEOTIDE SEQUENCE [LARGE SCALE GENOMIC DNA]</scope>
    <source>
        <strain evidence="13 14">FJAT-54145</strain>
    </source>
</reference>
<dbReference type="InterPro" id="IPR019533">
    <property type="entry name" value="Peptidase_S26"/>
</dbReference>
<feature type="transmembrane region" description="Helical" evidence="11">
    <location>
        <begin position="151"/>
        <end position="173"/>
    </location>
</feature>
<keyword evidence="7 11" id="KW-1133">Transmembrane helix</keyword>
<evidence type="ECO:0000256" key="4">
    <source>
        <dbReference type="ARBA" id="ARBA00022801"/>
    </source>
</evidence>
<evidence type="ECO:0000256" key="8">
    <source>
        <dbReference type="ARBA" id="ARBA00023136"/>
    </source>
</evidence>
<sequence length="194" mass="21456">MKNTRKIIGNVLYGIVFTTLLVMIVMVISSRASGGEPELFGYQFKTVLSGSMEPTFKTGSIIVVEKVDDTKSLKKDDVITFRQDEKNIVTHRIIEVIKQGDSVLYKTQGDNNEDADTNPVIDGNVVAKYSGISIPFIGYFFKYASTPMGTALLLIIPGLFLLGYAAWTIRLAIKEIEHKVKNNNIVDSAEKTVS</sequence>
<feature type="domain" description="Peptidase S26" evidence="12">
    <location>
        <begin position="39"/>
        <end position="105"/>
    </location>
</feature>
<evidence type="ECO:0000256" key="2">
    <source>
        <dbReference type="ARBA" id="ARBA00022670"/>
    </source>
</evidence>
<comment type="subcellular location">
    <subcellularLocation>
        <location evidence="1">Endoplasmic reticulum membrane</location>
        <topology evidence="1">Single-pass type II membrane protein</topology>
    </subcellularLocation>
</comment>
<feature type="transmembrane region" description="Helical" evidence="11">
    <location>
        <begin position="7"/>
        <end position="28"/>
    </location>
</feature>
<dbReference type="InterPro" id="IPR019756">
    <property type="entry name" value="Pept_S26A_signal_pept_1_Ser-AS"/>
</dbReference>
<dbReference type="GO" id="GO:0009003">
    <property type="term" value="F:signal peptidase activity"/>
    <property type="evidence" value="ECO:0007669"/>
    <property type="project" value="UniProtKB-EC"/>
</dbReference>
<evidence type="ECO:0000256" key="7">
    <source>
        <dbReference type="ARBA" id="ARBA00022989"/>
    </source>
</evidence>
<dbReference type="Gene3D" id="2.10.109.10">
    <property type="entry name" value="Umud Fragment, subunit A"/>
    <property type="match status" value="1"/>
</dbReference>
<name>A0ABW6KEZ3_9BACI</name>
<dbReference type="PANTHER" id="PTHR10806:SF6">
    <property type="entry name" value="SIGNAL PEPTIDASE COMPLEX CATALYTIC SUBUNIT SEC11"/>
    <property type="match status" value="1"/>
</dbReference>
<keyword evidence="2" id="KW-0645">Protease</keyword>
<dbReference type="PROSITE" id="PS00501">
    <property type="entry name" value="SPASE_I_1"/>
    <property type="match status" value="1"/>
</dbReference>
<dbReference type="NCBIfam" id="NF046067">
    <property type="entry name" value="SigPepSipWBacil"/>
    <property type="match status" value="1"/>
</dbReference>
<evidence type="ECO:0000259" key="12">
    <source>
        <dbReference type="Pfam" id="PF10502"/>
    </source>
</evidence>
<dbReference type="CDD" id="cd06530">
    <property type="entry name" value="S26_SPase_I"/>
    <property type="match status" value="1"/>
</dbReference>
<evidence type="ECO:0000256" key="3">
    <source>
        <dbReference type="ARBA" id="ARBA00022692"/>
    </source>
</evidence>
<keyword evidence="8 11" id="KW-0472">Membrane</keyword>
<comment type="caution">
    <text evidence="13">The sequence shown here is derived from an EMBL/GenBank/DDBJ whole genome shotgun (WGS) entry which is preliminary data.</text>
</comment>
<dbReference type="PRINTS" id="PR00728">
    <property type="entry name" value="SIGNALPTASE"/>
</dbReference>
<evidence type="ECO:0000313" key="14">
    <source>
        <dbReference type="Proteomes" id="UP001601059"/>
    </source>
</evidence>
<keyword evidence="4 13" id="KW-0378">Hydrolase</keyword>
<dbReference type="RefSeq" id="WP_389362076.1">
    <property type="nucleotide sequence ID" value="NZ_JBIACK010000008.1"/>
</dbReference>
<keyword evidence="3 11" id="KW-0812">Transmembrane</keyword>
<keyword evidence="5" id="KW-0256">Endoplasmic reticulum</keyword>
<evidence type="ECO:0000256" key="10">
    <source>
        <dbReference type="NCBIfam" id="TIGR02228"/>
    </source>
</evidence>
<evidence type="ECO:0000256" key="6">
    <source>
        <dbReference type="ARBA" id="ARBA00022968"/>
    </source>
</evidence>
<evidence type="ECO:0000256" key="11">
    <source>
        <dbReference type="SAM" id="Phobius"/>
    </source>
</evidence>
<dbReference type="PANTHER" id="PTHR10806">
    <property type="entry name" value="SIGNAL PEPTIDASE COMPLEX CATALYTIC SUBUNIT SEC11"/>
    <property type="match status" value="1"/>
</dbReference>
<keyword evidence="6" id="KW-0735">Signal-anchor</keyword>
<dbReference type="Pfam" id="PF10502">
    <property type="entry name" value="Peptidase_S26"/>
    <property type="match status" value="1"/>
</dbReference>
<evidence type="ECO:0000256" key="9">
    <source>
        <dbReference type="ARBA" id="ARBA00045533"/>
    </source>
</evidence>
<accession>A0ABW6KEZ3</accession>
<comment type="function">
    <text evidence="9">Catalytic component of the signal peptidase complex (SPC) which catalyzes the cleavage of N-terminal signal sequences from nascent proteins as they are translocated into the lumen of the endoplasmic reticulum. Specifically cleaves N-terminal signal peptides that contain a hydrophobic alpha-helix (h-region) shorter than 18-20 amino acids.</text>
</comment>
<dbReference type="EMBL" id="JBIACK010000008">
    <property type="protein sequence ID" value="MFE8702112.1"/>
    <property type="molecule type" value="Genomic_DNA"/>
</dbReference>
<evidence type="ECO:0000256" key="5">
    <source>
        <dbReference type="ARBA" id="ARBA00022824"/>
    </source>
</evidence>
<protein>
    <recommendedName>
        <fullName evidence="10">Signal peptidase I</fullName>
        <ecNumber evidence="10">3.4.21.89</ecNumber>
    </recommendedName>
</protein>
<dbReference type="SUPFAM" id="SSF51306">
    <property type="entry name" value="LexA/Signal peptidase"/>
    <property type="match status" value="1"/>
</dbReference>
<evidence type="ECO:0000256" key="1">
    <source>
        <dbReference type="ARBA" id="ARBA00004648"/>
    </source>
</evidence>
<dbReference type="EC" id="3.4.21.89" evidence="10"/>
<proteinExistence type="predicted"/>
<keyword evidence="14" id="KW-1185">Reference proteome</keyword>
<gene>
    <name evidence="13" type="primary">sipW</name>
    <name evidence="13" type="ORF">ACFYKX_16055</name>
</gene>
<dbReference type="InterPro" id="IPR036286">
    <property type="entry name" value="LexA/Signal_pep-like_sf"/>
</dbReference>
<organism evidence="13 14">
    <name type="scientific">Cytobacillus spartinae</name>
    <dbReference type="NCBI Taxonomy" id="3299023"/>
    <lineage>
        <taxon>Bacteria</taxon>
        <taxon>Bacillati</taxon>
        <taxon>Bacillota</taxon>
        <taxon>Bacilli</taxon>
        <taxon>Bacillales</taxon>
        <taxon>Bacillaceae</taxon>
        <taxon>Cytobacillus</taxon>
    </lineage>
</organism>
<dbReference type="InterPro" id="IPR001733">
    <property type="entry name" value="Peptidase_S26B"/>
</dbReference>